<evidence type="ECO:0000256" key="4">
    <source>
        <dbReference type="ARBA" id="ARBA00022461"/>
    </source>
</evidence>
<organism evidence="16 17">
    <name type="scientific">Caenorhabditis elegans</name>
    <dbReference type="NCBI Taxonomy" id="6239"/>
    <lineage>
        <taxon>Eukaryota</taxon>
        <taxon>Metazoa</taxon>
        <taxon>Ecdysozoa</taxon>
        <taxon>Nematoda</taxon>
        <taxon>Chromadorea</taxon>
        <taxon>Rhabditida</taxon>
        <taxon>Rhabditina</taxon>
        <taxon>Rhabditomorpha</taxon>
        <taxon>Rhabditoidea</taxon>
        <taxon>Rhabditidae</taxon>
        <taxon>Peloderinae</taxon>
        <taxon>Caenorhabditis</taxon>
    </lineage>
</organism>
<comment type="similarity">
    <text evidence="2 13">Belongs to the amiloride-sensitive sodium channel (TC 1.A.6) family.</text>
</comment>
<dbReference type="Gene3D" id="2.60.470.10">
    <property type="entry name" value="Acid-sensing ion channels like domains"/>
    <property type="match status" value="1"/>
</dbReference>
<keyword evidence="9 15" id="KW-0472">Membrane</keyword>
<evidence type="ECO:0000256" key="10">
    <source>
        <dbReference type="ARBA" id="ARBA00023180"/>
    </source>
</evidence>
<keyword evidence="17" id="KW-1185">Reference proteome</keyword>
<evidence type="ECO:0000256" key="5">
    <source>
        <dbReference type="ARBA" id="ARBA00022692"/>
    </source>
</evidence>
<dbReference type="PANTHER" id="PTHR11690">
    <property type="entry name" value="AMILORIDE-SENSITIVE SODIUM CHANNEL-RELATED"/>
    <property type="match status" value="1"/>
</dbReference>
<dbReference type="Reactome" id="R-CEL-2672351">
    <property type="pathway name" value="Stimuli-sensing channels"/>
</dbReference>
<dbReference type="EMBL" id="BX284601">
    <property type="protein sequence ID" value="CCD63872.1"/>
    <property type="molecule type" value="Genomic_DNA"/>
</dbReference>
<keyword evidence="10" id="KW-0325">Glycoprotein</keyword>
<dbReference type="PaxDb" id="6239-C24G7.1"/>
<evidence type="ECO:0000256" key="14">
    <source>
        <dbReference type="SAM" id="MobiDB-lite"/>
    </source>
</evidence>
<keyword evidence="7" id="KW-0915">Sodium</keyword>
<sequence length="608" mass="68944">MIPTISKPKTNQSTKSARKSSNESPYPSVTFRPNSSLSHLIIEVPVAQLKKFKHAGETVSVERETQHFCETTTMHGPKRIFQGKRWATLFWLIMVCTSIGLLITQVCILASNYLSKPVVSDVSFLINEEGIQFPQITICNFTPIRKTFVNEMNKTGQISPNMINYIMHWFTEVPILIGSSNWQLLHEGNKDLQEYQKNNPNFTVQGFFIDAGFSCSDIFKLCSFQGETFDCCSISTPVLTPLGKCYTLDLLSSTKPSMHKQTEPGIQAGLAITLDAHLEEQFDGSNGMDALFTNSFVNGFQYFVHPPNTIPHLSSDEFTVTPNSVAYTAISSERFELLPTNKWGNCTEHYPSGIKSDLPYLTGNCVSLCKAKFFMENCGCTPAVYNNERNLKECTPFETLACVNNHNGSNNATGKLEFKLPRCAQCAQQCNNLIYRAFNSQGNQFSARAFEWFRTNNSNWTMAHIKTNFQIIHIFYQDMSNTEYNQVQDASISDLLSNIGGNMGMFLGMSLITITEICLYFSKIIWLGISKKRREYMYSKRVHEKTHKKEIVETVEKMKVIESKRKLSSPIGFENQISWNSNDNVEFRINLNNLEREFEAVGSRSVLI</sequence>
<dbReference type="InterPro" id="IPR001873">
    <property type="entry name" value="ENaC"/>
</dbReference>
<dbReference type="Bgee" id="WBGene00016063">
    <property type="expression patterns" value="Expressed in multicellular organism and 1 other cell type or tissue"/>
</dbReference>
<dbReference type="Proteomes" id="UP000001940">
    <property type="component" value="Chromosome I"/>
</dbReference>
<keyword evidence="11 13" id="KW-0739">Sodium transport</keyword>
<keyword evidence="8 13" id="KW-0406">Ion transport</keyword>
<dbReference type="Pfam" id="PF00858">
    <property type="entry name" value="ASC"/>
    <property type="match status" value="1"/>
</dbReference>
<proteinExistence type="inferred from homology"/>
<dbReference type="OrthoDB" id="8065060at2759"/>
<dbReference type="PhylomeDB" id="P91103"/>
<dbReference type="WormBase" id="C24G7.1">
    <property type="protein sequence ID" value="CE08351"/>
    <property type="gene ID" value="WBGene00016063"/>
    <property type="gene designation" value="delm-2"/>
</dbReference>
<evidence type="ECO:0000256" key="2">
    <source>
        <dbReference type="ARBA" id="ARBA00007193"/>
    </source>
</evidence>
<dbReference type="UCSC" id="C24G7.1">
    <property type="organism name" value="c. elegans"/>
</dbReference>
<evidence type="ECO:0000313" key="17">
    <source>
        <dbReference type="Proteomes" id="UP000001940"/>
    </source>
</evidence>
<dbReference type="PIR" id="T25572">
    <property type="entry name" value="T25572"/>
</dbReference>
<dbReference type="Gene3D" id="1.10.287.770">
    <property type="entry name" value="YojJ-like"/>
    <property type="match status" value="1"/>
</dbReference>
<dbReference type="FunCoup" id="P91103">
    <property type="interactions" value="6"/>
</dbReference>
<evidence type="ECO:0000313" key="16">
    <source>
        <dbReference type="EMBL" id="CCD63872.1"/>
    </source>
</evidence>
<evidence type="ECO:0000256" key="13">
    <source>
        <dbReference type="RuleBase" id="RU000679"/>
    </source>
</evidence>
<keyword evidence="12 13" id="KW-0407">Ion channel</keyword>
<dbReference type="GeneID" id="182851"/>
<name>P91103_CAEEL</name>
<evidence type="ECO:0000256" key="15">
    <source>
        <dbReference type="SAM" id="Phobius"/>
    </source>
</evidence>
<dbReference type="FunFam" id="2.60.470.10:FF:000024">
    <property type="entry name" value="Pickpocket 14"/>
    <property type="match status" value="1"/>
</dbReference>
<dbReference type="InParanoid" id="P91103"/>
<dbReference type="PRINTS" id="PR01078">
    <property type="entry name" value="AMINACHANNEL"/>
</dbReference>
<gene>
    <name evidence="16 18" type="primary">delm-2</name>
    <name evidence="18" type="ORF">C24G7.1</name>
    <name evidence="16" type="ORF">CELE_C24G7.1</name>
</gene>
<evidence type="ECO:0000256" key="6">
    <source>
        <dbReference type="ARBA" id="ARBA00022989"/>
    </source>
</evidence>
<feature type="region of interest" description="Disordered" evidence="14">
    <location>
        <begin position="1"/>
        <end position="29"/>
    </location>
</feature>
<feature type="transmembrane region" description="Helical" evidence="15">
    <location>
        <begin position="89"/>
        <end position="114"/>
    </location>
</feature>
<dbReference type="GO" id="GO:0035725">
    <property type="term" value="P:sodium ion transmembrane transport"/>
    <property type="evidence" value="ECO:0000318"/>
    <property type="project" value="GO_Central"/>
</dbReference>
<dbReference type="CTD" id="182851"/>
<evidence type="ECO:0000256" key="11">
    <source>
        <dbReference type="ARBA" id="ARBA00023201"/>
    </source>
</evidence>
<dbReference type="GO" id="GO:0015280">
    <property type="term" value="F:ligand-gated sodium channel activity"/>
    <property type="evidence" value="ECO:0000318"/>
    <property type="project" value="GO_Central"/>
</dbReference>
<dbReference type="HOGENOM" id="CLU_023755_0_0_1"/>
<evidence type="ECO:0000256" key="7">
    <source>
        <dbReference type="ARBA" id="ARBA00023053"/>
    </source>
</evidence>
<feature type="transmembrane region" description="Helical" evidence="15">
    <location>
        <begin position="503"/>
        <end position="529"/>
    </location>
</feature>
<evidence type="ECO:0000313" key="18">
    <source>
        <dbReference type="WormBase" id="C24G7.1"/>
    </source>
</evidence>
<accession>P91103</accession>
<keyword evidence="5 13" id="KW-0812">Transmembrane</keyword>
<comment type="subcellular location">
    <subcellularLocation>
        <location evidence="1">Membrane</location>
        <topology evidence="1">Multi-pass membrane protein</topology>
    </subcellularLocation>
</comment>
<reference evidence="16 17" key="1">
    <citation type="journal article" date="1998" name="Science">
        <title>Genome sequence of the nematode C. elegans: a platform for investigating biology.</title>
        <authorList>
            <consortium name="The C. elegans sequencing consortium"/>
            <person name="Sulson J.E."/>
            <person name="Waterston R."/>
        </authorList>
    </citation>
    <scope>NUCLEOTIDE SEQUENCE [LARGE SCALE GENOMIC DNA]</scope>
    <source>
        <strain evidence="16 17">Bristol N2</strain>
    </source>
</reference>
<dbReference type="KEGG" id="cel:CELE_C24G7.1"/>
<protein>
    <submittedName>
        <fullName evidence="16">DEgenerin Linked to Mechanosensation</fullName>
    </submittedName>
</protein>
<evidence type="ECO:0000256" key="3">
    <source>
        <dbReference type="ARBA" id="ARBA00022448"/>
    </source>
</evidence>
<dbReference type="AGR" id="WB:WBGene00016063"/>
<dbReference type="STRING" id="6239.C24G7.1.1"/>
<keyword evidence="6 15" id="KW-1133">Transmembrane helix</keyword>
<dbReference type="OMA" id="ERTIHCI"/>
<dbReference type="GO" id="GO:0005886">
    <property type="term" value="C:plasma membrane"/>
    <property type="evidence" value="ECO:0000318"/>
    <property type="project" value="GO_Central"/>
</dbReference>
<dbReference type="SMR" id="P91103"/>
<dbReference type="PANTHER" id="PTHR11690:SF273">
    <property type="entry name" value="DEGENERIN LIKE-RELATED"/>
    <property type="match status" value="1"/>
</dbReference>
<evidence type="ECO:0000256" key="12">
    <source>
        <dbReference type="ARBA" id="ARBA00023303"/>
    </source>
</evidence>
<dbReference type="AlphaFoldDB" id="P91103"/>
<evidence type="ECO:0000256" key="8">
    <source>
        <dbReference type="ARBA" id="ARBA00023065"/>
    </source>
</evidence>
<evidence type="ECO:0000256" key="1">
    <source>
        <dbReference type="ARBA" id="ARBA00004141"/>
    </source>
</evidence>
<keyword evidence="4 13" id="KW-0894">Sodium channel</keyword>
<dbReference type="RefSeq" id="NP_491296.1">
    <property type="nucleotide sequence ID" value="NM_058895.1"/>
</dbReference>
<keyword evidence="3 13" id="KW-0813">Transport</keyword>
<evidence type="ECO:0000256" key="9">
    <source>
        <dbReference type="ARBA" id="ARBA00023136"/>
    </source>
</evidence>
<dbReference type="eggNOG" id="KOG4294">
    <property type="taxonomic scope" value="Eukaryota"/>
</dbReference>